<dbReference type="Gene3D" id="1.10.940.10">
    <property type="entry name" value="NusB-like"/>
    <property type="match status" value="1"/>
</dbReference>
<evidence type="ECO:0000256" key="2">
    <source>
        <dbReference type="ARBA" id="ARBA00022679"/>
    </source>
</evidence>
<evidence type="ECO:0000259" key="7">
    <source>
        <dbReference type="PROSITE" id="PS51686"/>
    </source>
</evidence>
<dbReference type="STRING" id="709986.Deima_1957"/>
<dbReference type="RefSeq" id="WP_013557107.1">
    <property type="nucleotide sequence ID" value="NC_014958.1"/>
</dbReference>
<dbReference type="SUPFAM" id="SSF48013">
    <property type="entry name" value="NusB-like"/>
    <property type="match status" value="1"/>
</dbReference>
<feature type="active site" description="Nucleophile" evidence="5">
    <location>
        <position position="357"/>
    </location>
</feature>
<protein>
    <submittedName>
        <fullName evidence="8">NusB/RsmB/TIM44</fullName>
    </submittedName>
</protein>
<comment type="similarity">
    <text evidence="5">Belongs to the class I-like SAM-binding methyltransferase superfamily. RsmB/NOP family.</text>
</comment>
<dbReference type="GO" id="GO:0008173">
    <property type="term" value="F:RNA methyltransferase activity"/>
    <property type="evidence" value="ECO:0007669"/>
    <property type="project" value="InterPro"/>
</dbReference>
<dbReference type="PRINTS" id="PR02008">
    <property type="entry name" value="RCMTFAMILY"/>
</dbReference>
<dbReference type="InterPro" id="IPR001678">
    <property type="entry name" value="MeTrfase_RsmB-F_NOP2_dom"/>
</dbReference>
<dbReference type="GO" id="GO:0001510">
    <property type="term" value="P:RNA methylation"/>
    <property type="evidence" value="ECO:0007669"/>
    <property type="project" value="InterPro"/>
</dbReference>
<evidence type="ECO:0000313" key="9">
    <source>
        <dbReference type="Proteomes" id="UP000008635"/>
    </source>
</evidence>
<dbReference type="Gene3D" id="3.40.50.150">
    <property type="entry name" value="Vaccinia Virus protein VP39"/>
    <property type="match status" value="1"/>
</dbReference>
<dbReference type="CDD" id="cd02440">
    <property type="entry name" value="AdoMet_MTases"/>
    <property type="match status" value="1"/>
</dbReference>
<evidence type="ECO:0000256" key="6">
    <source>
        <dbReference type="SAM" id="SignalP"/>
    </source>
</evidence>
<accession>E8U963</accession>
<dbReference type="PANTHER" id="PTHR22807">
    <property type="entry name" value="NOP2 YEAST -RELATED NOL1/NOP2/FMU SUN DOMAIN-CONTAINING"/>
    <property type="match status" value="1"/>
</dbReference>
<dbReference type="InterPro" id="IPR006027">
    <property type="entry name" value="NusB_RsmB_TIM44"/>
</dbReference>
<keyword evidence="6" id="KW-0732">Signal</keyword>
<dbReference type="InterPro" id="IPR035926">
    <property type="entry name" value="NusB-like_sf"/>
</dbReference>
<evidence type="ECO:0000256" key="1">
    <source>
        <dbReference type="ARBA" id="ARBA00022603"/>
    </source>
</evidence>
<evidence type="ECO:0000256" key="3">
    <source>
        <dbReference type="ARBA" id="ARBA00022691"/>
    </source>
</evidence>
<organism evidence="8 9">
    <name type="scientific">Deinococcus maricopensis (strain DSM 21211 / LMG 22137 / NRRL B-23946 / LB-34)</name>
    <dbReference type="NCBI Taxonomy" id="709986"/>
    <lineage>
        <taxon>Bacteria</taxon>
        <taxon>Thermotogati</taxon>
        <taxon>Deinococcota</taxon>
        <taxon>Deinococci</taxon>
        <taxon>Deinococcales</taxon>
        <taxon>Deinococcaceae</taxon>
        <taxon>Deinococcus</taxon>
    </lineage>
</organism>
<feature type="binding site" evidence="5">
    <location>
        <position position="304"/>
    </location>
    <ligand>
        <name>S-adenosyl-L-methionine</name>
        <dbReference type="ChEBI" id="CHEBI:59789"/>
    </ligand>
</feature>
<evidence type="ECO:0000256" key="5">
    <source>
        <dbReference type="PROSITE-ProRule" id="PRU01023"/>
    </source>
</evidence>
<dbReference type="Proteomes" id="UP000008635">
    <property type="component" value="Chromosome"/>
</dbReference>
<dbReference type="KEGG" id="dmr:Deima_1957"/>
<dbReference type="eggNOG" id="COG0144">
    <property type="taxonomic scope" value="Bacteria"/>
</dbReference>
<dbReference type="Pfam" id="PF01189">
    <property type="entry name" value="Methyltr_RsmB-F"/>
    <property type="match status" value="1"/>
</dbReference>
<dbReference type="AlphaFoldDB" id="E8U963"/>
<reference evidence="9" key="2">
    <citation type="submission" date="2011-01" db="EMBL/GenBank/DDBJ databases">
        <title>The complete genome of Deinococcus maricopensis DSM 21211.</title>
        <authorList>
            <consortium name="US DOE Joint Genome Institute (JGI-PGF)"/>
            <person name="Lucas S."/>
            <person name="Copeland A."/>
            <person name="Lapidus A."/>
            <person name="Goodwin L."/>
            <person name="Pitluck S."/>
            <person name="Kyrpides N."/>
            <person name="Mavromatis K."/>
            <person name="Pagani I."/>
            <person name="Ivanova N."/>
            <person name="Ovchinnikova G."/>
            <person name="Zeytun A."/>
            <person name="Detter J.C."/>
            <person name="Han C."/>
            <person name="Land M."/>
            <person name="Hauser L."/>
            <person name="Markowitz V."/>
            <person name="Cheng J.-F."/>
            <person name="Hugenholtz P."/>
            <person name="Woyke T."/>
            <person name="Wu D."/>
            <person name="Pukall R."/>
            <person name="Gehrich-Schroeter G."/>
            <person name="Brambilla E."/>
            <person name="Klenk H.-P."/>
            <person name="Eisen J.A."/>
        </authorList>
    </citation>
    <scope>NUCLEOTIDE SEQUENCE [LARGE SCALE GENOMIC DNA]</scope>
    <source>
        <strain evidence="9">DSM 21211 / LMG 22137 / NRRL B-23946 / LB-34</strain>
    </source>
</reference>
<sequence length="420" mass="43999" precursor="true">MTDAPTRAPRRANPARAVAVRVLARVLGGAFAAPTLDEALAHARLPARDAGLATHIVYGALRHAPTLLPALDALLKGSTPIKARALLLAGAFEKLVLGTAPHAAVSEYVTLARDGFASPGLVNAVLRRVDVAPDASPYALPSWLEQEFRTAFGEVAPDAMLDQLQPSPLWLYLDDAGVRALDEEGSAVEGGRGDVYRVALDRPLRETRAYRTGHAQPINPASHACVLALGDVDGLPVLDLAGGAGVKAAMLARRGARVTSVDKIAGKHRAARENLARLGVQAQFVTADLTRPLNAPPAPLVLLDAPCTGSGTLRAHPEIKLRLTEPAVGEMAALQRTLLTRAADLVQPGGTLVYSVCSLADAEGPQVAAAFLAEHPDFQAEALPDLHVPVVQAGPGVRTVPVEGVDGFFIVRLHRRAQGA</sequence>
<dbReference type="HOGENOM" id="CLU_005316_0_4_0"/>
<name>E8U963_DEIML</name>
<keyword evidence="4 5" id="KW-0694">RNA-binding</keyword>
<feature type="signal peptide" evidence="6">
    <location>
        <begin position="1"/>
        <end position="32"/>
    </location>
</feature>
<dbReference type="InterPro" id="IPR029063">
    <property type="entry name" value="SAM-dependent_MTases_sf"/>
</dbReference>
<evidence type="ECO:0000313" key="8">
    <source>
        <dbReference type="EMBL" id="ADV67602.1"/>
    </source>
</evidence>
<dbReference type="GO" id="GO:0006355">
    <property type="term" value="P:regulation of DNA-templated transcription"/>
    <property type="evidence" value="ECO:0007669"/>
    <property type="project" value="InterPro"/>
</dbReference>
<feature type="binding site" evidence="5">
    <location>
        <position position="288"/>
    </location>
    <ligand>
        <name>S-adenosyl-L-methionine</name>
        <dbReference type="ChEBI" id="CHEBI:59789"/>
    </ligand>
</feature>
<dbReference type="GO" id="GO:0003723">
    <property type="term" value="F:RNA binding"/>
    <property type="evidence" value="ECO:0007669"/>
    <property type="project" value="UniProtKB-UniRule"/>
</dbReference>
<dbReference type="PROSITE" id="PS51686">
    <property type="entry name" value="SAM_MT_RSMB_NOP"/>
    <property type="match status" value="1"/>
</dbReference>
<dbReference type="EMBL" id="CP002454">
    <property type="protein sequence ID" value="ADV67602.1"/>
    <property type="molecule type" value="Genomic_DNA"/>
</dbReference>
<comment type="caution">
    <text evidence="5">Lacks conserved residue(s) required for the propagation of feature annotation.</text>
</comment>
<feature type="chain" id="PRO_5003228485" evidence="6">
    <location>
        <begin position="33"/>
        <end position="420"/>
    </location>
</feature>
<dbReference type="PANTHER" id="PTHR22807:SF53">
    <property type="entry name" value="RIBOSOMAL RNA SMALL SUBUNIT METHYLTRANSFERASE B-RELATED"/>
    <property type="match status" value="1"/>
</dbReference>
<dbReference type="SUPFAM" id="SSF53335">
    <property type="entry name" value="S-adenosyl-L-methionine-dependent methyltransferases"/>
    <property type="match status" value="1"/>
</dbReference>
<dbReference type="Pfam" id="PF01029">
    <property type="entry name" value="NusB"/>
    <property type="match status" value="1"/>
</dbReference>
<dbReference type="InterPro" id="IPR023267">
    <property type="entry name" value="RCMT"/>
</dbReference>
<keyword evidence="1 5" id="KW-0489">Methyltransferase</keyword>
<dbReference type="eggNOG" id="COG0781">
    <property type="taxonomic scope" value="Bacteria"/>
</dbReference>
<feature type="binding site" evidence="5">
    <location>
        <position position="262"/>
    </location>
    <ligand>
        <name>S-adenosyl-L-methionine</name>
        <dbReference type="ChEBI" id="CHEBI:59789"/>
    </ligand>
</feature>
<keyword evidence="9" id="KW-1185">Reference proteome</keyword>
<gene>
    <name evidence="8" type="ordered locus">Deima_1957</name>
</gene>
<dbReference type="OrthoDB" id="9810297at2"/>
<reference evidence="8 9" key="1">
    <citation type="journal article" date="2011" name="Stand. Genomic Sci.">
        <title>Complete genome sequence of Deinococcus maricopensis type strain (LB-34).</title>
        <authorList>
            <person name="Pukall R."/>
            <person name="Zeytun A."/>
            <person name="Lucas S."/>
            <person name="Lapidus A."/>
            <person name="Hammon N."/>
            <person name="Deshpande S."/>
            <person name="Nolan M."/>
            <person name="Cheng J.F."/>
            <person name="Pitluck S."/>
            <person name="Liolios K."/>
            <person name="Pagani I."/>
            <person name="Mikhailova N."/>
            <person name="Ivanova N."/>
            <person name="Mavromatis K."/>
            <person name="Pati A."/>
            <person name="Tapia R."/>
            <person name="Han C."/>
            <person name="Goodwin L."/>
            <person name="Chen A."/>
            <person name="Palaniappan K."/>
            <person name="Land M."/>
            <person name="Hauser L."/>
            <person name="Chang Y.J."/>
            <person name="Jeffries C.D."/>
            <person name="Brambilla E.M."/>
            <person name="Rohde M."/>
            <person name="Goker M."/>
            <person name="Detter J.C."/>
            <person name="Woyke T."/>
            <person name="Bristow J."/>
            <person name="Eisen J.A."/>
            <person name="Markowitz V."/>
            <person name="Hugenholtz P."/>
            <person name="Kyrpides N.C."/>
            <person name="Klenk H.P."/>
        </authorList>
    </citation>
    <scope>NUCLEOTIDE SEQUENCE [LARGE SCALE GENOMIC DNA]</scope>
    <source>
        <strain evidence="9">DSM 21211 / LMG 22137 / NRRL B-23946 / LB-34</strain>
    </source>
</reference>
<keyword evidence="3 5" id="KW-0949">S-adenosyl-L-methionine</keyword>
<proteinExistence type="inferred from homology"/>
<evidence type="ECO:0000256" key="4">
    <source>
        <dbReference type="ARBA" id="ARBA00022884"/>
    </source>
</evidence>
<dbReference type="InterPro" id="IPR049560">
    <property type="entry name" value="MeTrfase_RsmB-F_NOP2_cat"/>
</dbReference>
<keyword evidence="2 5" id="KW-0808">Transferase</keyword>
<feature type="domain" description="SAM-dependent MTase RsmB/NOP-type" evidence="7">
    <location>
        <begin position="136"/>
        <end position="416"/>
    </location>
</feature>